<accession>A0A8E2JI10</accession>
<keyword evidence="2" id="KW-1185">Reference proteome</keyword>
<dbReference type="EMBL" id="KV744866">
    <property type="protein sequence ID" value="OCK83238.1"/>
    <property type="molecule type" value="Genomic_DNA"/>
</dbReference>
<name>A0A8E2JI10_9PEZI</name>
<evidence type="ECO:0000313" key="1">
    <source>
        <dbReference type="EMBL" id="OCK83238.1"/>
    </source>
</evidence>
<proteinExistence type="predicted"/>
<gene>
    <name evidence="1" type="ORF">K432DRAFT_191026</name>
</gene>
<reference evidence="1 2" key="1">
    <citation type="journal article" date="2016" name="Nat. Commun.">
        <title>Ectomycorrhizal ecology is imprinted in the genome of the dominant symbiotic fungus Cenococcum geophilum.</title>
        <authorList>
            <consortium name="DOE Joint Genome Institute"/>
            <person name="Peter M."/>
            <person name="Kohler A."/>
            <person name="Ohm R.A."/>
            <person name="Kuo A."/>
            <person name="Krutzmann J."/>
            <person name="Morin E."/>
            <person name="Arend M."/>
            <person name="Barry K.W."/>
            <person name="Binder M."/>
            <person name="Choi C."/>
            <person name="Clum A."/>
            <person name="Copeland A."/>
            <person name="Grisel N."/>
            <person name="Haridas S."/>
            <person name="Kipfer T."/>
            <person name="LaButti K."/>
            <person name="Lindquist E."/>
            <person name="Lipzen A."/>
            <person name="Maire R."/>
            <person name="Meier B."/>
            <person name="Mihaltcheva S."/>
            <person name="Molinier V."/>
            <person name="Murat C."/>
            <person name="Poggeler S."/>
            <person name="Quandt C.A."/>
            <person name="Sperisen C."/>
            <person name="Tritt A."/>
            <person name="Tisserant E."/>
            <person name="Crous P.W."/>
            <person name="Henrissat B."/>
            <person name="Nehls U."/>
            <person name="Egli S."/>
            <person name="Spatafora J.W."/>
            <person name="Grigoriev I.V."/>
            <person name="Martin F.M."/>
        </authorList>
    </citation>
    <scope>NUCLEOTIDE SEQUENCE [LARGE SCALE GENOMIC DNA]</scope>
    <source>
        <strain evidence="1 2">CBS 459.81</strain>
    </source>
</reference>
<sequence length="102" mass="11906">MAETMPNESIAKCAEILEEVWRPRDAYQTSKPAQSSLMRARYAEFWNAILRLSGQAGECPEVEFESVQLSIERNPCIEENTLTENLHWFGVMREWNWEVRLG</sequence>
<evidence type="ECO:0000313" key="2">
    <source>
        <dbReference type="Proteomes" id="UP000250266"/>
    </source>
</evidence>
<organism evidence="1 2">
    <name type="scientific">Lepidopterella palustris CBS 459.81</name>
    <dbReference type="NCBI Taxonomy" id="1314670"/>
    <lineage>
        <taxon>Eukaryota</taxon>
        <taxon>Fungi</taxon>
        <taxon>Dikarya</taxon>
        <taxon>Ascomycota</taxon>
        <taxon>Pezizomycotina</taxon>
        <taxon>Dothideomycetes</taxon>
        <taxon>Pleosporomycetidae</taxon>
        <taxon>Mytilinidiales</taxon>
        <taxon>Argynnaceae</taxon>
        <taxon>Lepidopterella</taxon>
    </lineage>
</organism>
<dbReference type="Proteomes" id="UP000250266">
    <property type="component" value="Unassembled WGS sequence"/>
</dbReference>
<dbReference type="AlphaFoldDB" id="A0A8E2JI10"/>
<protein>
    <submittedName>
        <fullName evidence="1">Uncharacterized protein</fullName>
    </submittedName>
</protein>